<gene>
    <name evidence="2" type="ORF">VICG_00289</name>
</gene>
<proteinExistence type="predicted"/>
<evidence type="ECO:0000313" key="2">
    <source>
        <dbReference type="EMBL" id="ELA42537.1"/>
    </source>
</evidence>
<dbReference type="VEuPathDB" id="MicrosporidiaDB:VICG_00289"/>
<dbReference type="OrthoDB" id="433501at2759"/>
<dbReference type="RefSeq" id="XP_007603742.1">
    <property type="nucleotide sequence ID" value="XM_007603680.1"/>
</dbReference>
<dbReference type="Proteomes" id="UP000011082">
    <property type="component" value="Unassembled WGS sequence"/>
</dbReference>
<dbReference type="Gene3D" id="3.80.10.10">
    <property type="entry name" value="Ribonuclease Inhibitor"/>
    <property type="match status" value="1"/>
</dbReference>
<name>L2GQD2_VITCO</name>
<feature type="region of interest" description="Disordered" evidence="1">
    <location>
        <begin position="38"/>
        <end position="64"/>
    </location>
</feature>
<evidence type="ECO:0000313" key="3">
    <source>
        <dbReference type="Proteomes" id="UP000011082"/>
    </source>
</evidence>
<dbReference type="HOGENOM" id="CLU_069694_0_0_1"/>
<dbReference type="AlphaFoldDB" id="L2GQD2"/>
<dbReference type="EMBL" id="JH370131">
    <property type="protein sequence ID" value="ELA42537.1"/>
    <property type="molecule type" value="Genomic_DNA"/>
</dbReference>
<evidence type="ECO:0000256" key="1">
    <source>
        <dbReference type="SAM" id="MobiDB-lite"/>
    </source>
</evidence>
<dbReference type="InterPro" id="IPR032675">
    <property type="entry name" value="LRR_dom_sf"/>
</dbReference>
<accession>L2GQD2</accession>
<keyword evidence="3" id="KW-1185">Reference proteome</keyword>
<dbReference type="SUPFAM" id="SSF52058">
    <property type="entry name" value="L domain-like"/>
    <property type="match status" value="1"/>
</dbReference>
<organism evidence="2 3">
    <name type="scientific">Vittaforma corneae (strain ATCC 50505)</name>
    <name type="common">Microsporidian parasite</name>
    <name type="synonym">Nosema corneum</name>
    <dbReference type="NCBI Taxonomy" id="993615"/>
    <lineage>
        <taxon>Eukaryota</taxon>
        <taxon>Fungi</taxon>
        <taxon>Fungi incertae sedis</taxon>
        <taxon>Microsporidia</taxon>
        <taxon>Nosematidae</taxon>
        <taxon>Vittaforma</taxon>
    </lineage>
</organism>
<reference evidence="3" key="1">
    <citation type="submission" date="2011-05" db="EMBL/GenBank/DDBJ databases">
        <title>The genome sequence of Vittaforma corneae strain ATCC 50505.</title>
        <authorList>
            <consortium name="The Broad Institute Genome Sequencing Platform"/>
            <person name="Cuomo C."/>
            <person name="Didier E."/>
            <person name="Bowers L."/>
            <person name="Young S.K."/>
            <person name="Zeng Q."/>
            <person name="Gargeya S."/>
            <person name="Fitzgerald M."/>
            <person name="Haas B."/>
            <person name="Abouelleil A."/>
            <person name="Alvarado L."/>
            <person name="Arachchi H.M."/>
            <person name="Berlin A."/>
            <person name="Chapman S.B."/>
            <person name="Gearin G."/>
            <person name="Goldberg J."/>
            <person name="Griggs A."/>
            <person name="Gujja S."/>
            <person name="Hansen M."/>
            <person name="Heiman D."/>
            <person name="Howarth C."/>
            <person name="Larimer J."/>
            <person name="Lui A."/>
            <person name="MacDonald P.J.P."/>
            <person name="McCowen C."/>
            <person name="Montmayeur A."/>
            <person name="Murphy C."/>
            <person name="Neiman D."/>
            <person name="Pearson M."/>
            <person name="Priest M."/>
            <person name="Roberts A."/>
            <person name="Saif S."/>
            <person name="Shea T."/>
            <person name="Sisk P."/>
            <person name="Stolte C."/>
            <person name="Sykes S."/>
            <person name="Wortman J."/>
            <person name="Nusbaum C."/>
            <person name="Birren B."/>
        </authorList>
    </citation>
    <scope>NUCLEOTIDE SEQUENCE [LARGE SCALE GENOMIC DNA]</scope>
    <source>
        <strain evidence="3">ATCC 50505</strain>
    </source>
</reference>
<dbReference type="GeneID" id="19881007"/>
<protein>
    <submittedName>
        <fullName evidence="2">Uncharacterized protein</fullName>
    </submittedName>
</protein>
<dbReference type="InParanoid" id="L2GQD2"/>
<sequence>MPSMHGLSIKTVNYLIRALPVGFLTLFSDACCTATSEQEPSEKQLQSTSTPGNESDNTSASSISKSRVFKDPDNHFTNFMNDPEISEIINEYFERVNLAQHEDYLRNKGDIHEVVAMTLYCYFRHTRCRLLNEDGSLKEEALQEAVNYLDEYGLVKISVSIFEFHHFPTNAWEFLIEHYVTDELSISTTVIGIAALNSPDLNNLAKLSLIDVGLTMMPCLSELTGFEYLFLNDNLIKHVSFQKYLDAEADKYRTMPNLKYLDLRGNHMSKIDATIKKVFPNLHTLILSKDKKEVEIDMSLPLSDIKKKLDEVGIKLTGLDRESEMDWMSQTN</sequence>